<feature type="domain" description="NAD-dependent epimerase/dehydratase" evidence="1">
    <location>
        <begin position="4"/>
        <end position="216"/>
    </location>
</feature>
<organism evidence="2 3">
    <name type="scientific">Nonomuraea solani</name>
    <dbReference type="NCBI Taxonomy" id="1144553"/>
    <lineage>
        <taxon>Bacteria</taxon>
        <taxon>Bacillati</taxon>
        <taxon>Actinomycetota</taxon>
        <taxon>Actinomycetes</taxon>
        <taxon>Streptosporangiales</taxon>
        <taxon>Streptosporangiaceae</taxon>
        <taxon>Nonomuraea</taxon>
    </lineage>
</organism>
<dbReference type="Proteomes" id="UP000236732">
    <property type="component" value="Unassembled WGS sequence"/>
</dbReference>
<evidence type="ECO:0000313" key="3">
    <source>
        <dbReference type="Proteomes" id="UP000236732"/>
    </source>
</evidence>
<gene>
    <name evidence="2" type="ORF">SAMN05444920_107354</name>
</gene>
<dbReference type="Gene3D" id="3.40.50.720">
    <property type="entry name" value="NAD(P)-binding Rossmann-like Domain"/>
    <property type="match status" value="1"/>
</dbReference>
<proteinExistence type="predicted"/>
<accession>A0A1H6E3A2</accession>
<evidence type="ECO:0000313" key="2">
    <source>
        <dbReference type="EMBL" id="SEG91799.1"/>
    </source>
</evidence>
<dbReference type="SUPFAM" id="SSF51735">
    <property type="entry name" value="NAD(P)-binding Rossmann-fold domains"/>
    <property type="match status" value="1"/>
</dbReference>
<dbReference type="EMBL" id="FNVT01000007">
    <property type="protein sequence ID" value="SEG91799.1"/>
    <property type="molecule type" value="Genomic_DNA"/>
</dbReference>
<keyword evidence="3" id="KW-1185">Reference proteome</keyword>
<dbReference type="Pfam" id="PF01370">
    <property type="entry name" value="Epimerase"/>
    <property type="match status" value="1"/>
</dbReference>
<reference evidence="2 3" key="1">
    <citation type="submission" date="2016-10" db="EMBL/GenBank/DDBJ databases">
        <authorList>
            <person name="de Groot N.N."/>
        </authorList>
    </citation>
    <scope>NUCLEOTIDE SEQUENCE [LARGE SCALE GENOMIC DNA]</scope>
    <source>
        <strain evidence="2 3">CGMCC 4.7037</strain>
    </source>
</reference>
<dbReference type="AlphaFoldDB" id="A0A1H6E3A2"/>
<name>A0A1H6E3A2_9ACTN</name>
<dbReference type="PANTHER" id="PTHR48079">
    <property type="entry name" value="PROTEIN YEEZ"/>
    <property type="match status" value="1"/>
</dbReference>
<dbReference type="GO" id="GO:0005737">
    <property type="term" value="C:cytoplasm"/>
    <property type="evidence" value="ECO:0007669"/>
    <property type="project" value="TreeGrafter"/>
</dbReference>
<dbReference type="RefSeq" id="WP_103958709.1">
    <property type="nucleotide sequence ID" value="NZ_FNVT01000007.1"/>
</dbReference>
<dbReference type="InterPro" id="IPR051783">
    <property type="entry name" value="NAD(P)-dependent_oxidoreduct"/>
</dbReference>
<dbReference type="PANTHER" id="PTHR48079:SF6">
    <property type="entry name" value="NAD(P)-BINDING DOMAIN-CONTAINING PROTEIN-RELATED"/>
    <property type="match status" value="1"/>
</dbReference>
<dbReference type="GO" id="GO:0004029">
    <property type="term" value="F:aldehyde dehydrogenase (NAD+) activity"/>
    <property type="evidence" value="ECO:0007669"/>
    <property type="project" value="TreeGrafter"/>
</dbReference>
<protein>
    <submittedName>
        <fullName evidence="2">Dihydroflavonol-4-reductase</fullName>
    </submittedName>
</protein>
<dbReference type="InterPro" id="IPR036291">
    <property type="entry name" value="NAD(P)-bd_dom_sf"/>
</dbReference>
<sequence>MKAAVTGASGLVGGHVVRAFARAGHDVRAVVRATSRTRELAGTELAVADLGRPARLRAAFEGCDVVVHCAGAFSYAEDTREVNVAGTEAVLLAAADAGVNRLVVTSSSVTCGAGEDDDPVLDGMPAYFAAKAEQEALALRLAGELALEVVVACPTVVIGGPDHRLVPSNALLVRYLLDPLRTTFPGGGNLVAARDVGDGHLLLAEHGVPGRRYLLGGENLTWRRIHELVSELCGTHGPGLTATHTSAYVGASVLELAARLTGGPALSTRAEAATIGRRFWYGHERAAALGYAPMPVRRALAGALSWLITSDHVPRPVRAWLRPLPEVYEARELFPAPPPRVVPPPA</sequence>
<dbReference type="OrthoDB" id="9778052at2"/>
<dbReference type="InterPro" id="IPR001509">
    <property type="entry name" value="Epimerase_deHydtase"/>
</dbReference>
<evidence type="ECO:0000259" key="1">
    <source>
        <dbReference type="Pfam" id="PF01370"/>
    </source>
</evidence>